<dbReference type="Proteomes" id="UP001246576">
    <property type="component" value="Unassembled WGS sequence"/>
</dbReference>
<organism evidence="1 2">
    <name type="scientific">Herbaspirillum huttiense subsp. lycopersici</name>
    <dbReference type="NCBI Taxonomy" id="3074428"/>
    <lineage>
        <taxon>Bacteria</taxon>
        <taxon>Pseudomonadati</taxon>
        <taxon>Pseudomonadota</taxon>
        <taxon>Betaproteobacteria</taxon>
        <taxon>Burkholderiales</taxon>
        <taxon>Oxalobacteraceae</taxon>
        <taxon>Herbaspirillum</taxon>
    </lineage>
</organism>
<accession>A0ABU2EN71</accession>
<sequence length="131" mass="15186">MKKEENLDVVQELFTSLAKDIGLSKEEMMAESGKQCSWALDYGISLDQQFGKYLDRLIFLFSLSKRAKMEKDDLAAFAALLGARLYAHKLMNLFENIEDEIDKVLFRDARFTWPEIPENYDFPDHYGVTGF</sequence>
<dbReference type="RefSeq" id="WP_209567846.1">
    <property type="nucleotide sequence ID" value="NZ_JAVLSJ010000007.1"/>
</dbReference>
<gene>
    <name evidence="1" type="ORF">RI048_15340</name>
</gene>
<dbReference type="EMBL" id="JAVLSJ010000007">
    <property type="protein sequence ID" value="MDR9849609.1"/>
    <property type="molecule type" value="Genomic_DNA"/>
</dbReference>
<evidence type="ECO:0000313" key="1">
    <source>
        <dbReference type="EMBL" id="MDR9849609.1"/>
    </source>
</evidence>
<comment type="caution">
    <text evidence="1">The sequence shown here is derived from an EMBL/GenBank/DDBJ whole genome shotgun (WGS) entry which is preliminary data.</text>
</comment>
<reference evidence="1" key="1">
    <citation type="submission" date="2023-09" db="EMBL/GenBank/DDBJ databases">
        <title>Description of first Herbaspirillum huttiense subsp. nephrolepsisexaltata and Herbaspirillum huttiense subsp. lycopersicon.</title>
        <authorList>
            <person name="Poudel M."/>
            <person name="Sharma A."/>
            <person name="Goss E."/>
            <person name="Tapia J.H."/>
            <person name="Harmon C.M."/>
            <person name="Jones J.B."/>
        </authorList>
    </citation>
    <scope>NUCLEOTIDE SEQUENCE</scope>
    <source>
        <strain evidence="1">SE1</strain>
    </source>
</reference>
<keyword evidence="2" id="KW-1185">Reference proteome</keyword>
<name>A0ABU2EN71_9BURK</name>
<dbReference type="Gene3D" id="6.10.290.10">
    <property type="match status" value="1"/>
</dbReference>
<proteinExistence type="predicted"/>
<evidence type="ECO:0000313" key="2">
    <source>
        <dbReference type="Proteomes" id="UP001246576"/>
    </source>
</evidence>
<protein>
    <submittedName>
        <fullName evidence="1">Uncharacterized protein</fullName>
    </submittedName>
</protein>